<organism evidence="2 3">
    <name type="scientific">Pseudonocardia acidicola</name>
    <dbReference type="NCBI Taxonomy" id="2724939"/>
    <lineage>
        <taxon>Bacteria</taxon>
        <taxon>Bacillati</taxon>
        <taxon>Actinomycetota</taxon>
        <taxon>Actinomycetes</taxon>
        <taxon>Pseudonocardiales</taxon>
        <taxon>Pseudonocardiaceae</taxon>
        <taxon>Pseudonocardia</taxon>
    </lineage>
</organism>
<keyword evidence="3" id="KW-1185">Reference proteome</keyword>
<keyword evidence="1" id="KW-0812">Transmembrane</keyword>
<keyword evidence="1" id="KW-0472">Membrane</keyword>
<feature type="transmembrane region" description="Helical" evidence="1">
    <location>
        <begin position="16"/>
        <end position="33"/>
    </location>
</feature>
<keyword evidence="1" id="KW-1133">Transmembrane helix</keyword>
<reference evidence="2 3" key="1">
    <citation type="submission" date="2020-04" db="EMBL/GenBank/DDBJ databases">
        <authorList>
            <person name="Klaysubun C."/>
            <person name="Duangmal K."/>
            <person name="Lipun K."/>
        </authorList>
    </citation>
    <scope>NUCLEOTIDE SEQUENCE [LARGE SCALE GENOMIC DNA]</scope>
    <source>
        <strain evidence="2 3">K10HN5</strain>
    </source>
</reference>
<name>A0ABX1SJ16_9PSEU</name>
<feature type="transmembrane region" description="Helical" evidence="1">
    <location>
        <begin position="66"/>
        <end position="92"/>
    </location>
</feature>
<accession>A0ABX1SJ16</accession>
<dbReference type="RefSeq" id="WP_169383944.1">
    <property type="nucleotide sequence ID" value="NZ_JAAXLA010000057.1"/>
</dbReference>
<sequence length="93" mass="9871">MALGVSLIKGLDLRPVANLSVAVAIMPLFWWEFFAGGWMFRSILVVWVFAFLAVAATVYGKLAGKVLGGVLAVTSLYTFLTPAALLALGVTIP</sequence>
<dbReference type="Proteomes" id="UP000820669">
    <property type="component" value="Unassembled WGS sequence"/>
</dbReference>
<protein>
    <submittedName>
        <fullName evidence="2">Uncharacterized protein</fullName>
    </submittedName>
</protein>
<evidence type="ECO:0000313" key="2">
    <source>
        <dbReference type="EMBL" id="NMI00474.1"/>
    </source>
</evidence>
<gene>
    <name evidence="2" type="ORF">HF526_24640</name>
</gene>
<dbReference type="EMBL" id="JAAXLA010000057">
    <property type="protein sequence ID" value="NMI00474.1"/>
    <property type="molecule type" value="Genomic_DNA"/>
</dbReference>
<proteinExistence type="predicted"/>
<evidence type="ECO:0000256" key="1">
    <source>
        <dbReference type="SAM" id="Phobius"/>
    </source>
</evidence>
<comment type="caution">
    <text evidence="2">The sequence shown here is derived from an EMBL/GenBank/DDBJ whole genome shotgun (WGS) entry which is preliminary data.</text>
</comment>
<feature type="transmembrane region" description="Helical" evidence="1">
    <location>
        <begin position="39"/>
        <end position="59"/>
    </location>
</feature>
<evidence type="ECO:0000313" key="3">
    <source>
        <dbReference type="Proteomes" id="UP000820669"/>
    </source>
</evidence>